<dbReference type="VEuPathDB" id="FungiDB:CDV56_101705"/>
<dbReference type="EMBL" id="NKHU02000290">
    <property type="protein sequence ID" value="RHZ45340.1"/>
    <property type="molecule type" value="Genomic_DNA"/>
</dbReference>
<dbReference type="InterPro" id="IPR055530">
    <property type="entry name" value="DUF7104"/>
</dbReference>
<dbReference type="OrthoDB" id="3477286at2759"/>
<dbReference type="InterPro" id="IPR010730">
    <property type="entry name" value="HET"/>
</dbReference>
<name>A0A397GB64_ASPTH</name>
<dbReference type="Pfam" id="PF06985">
    <property type="entry name" value="HET"/>
    <property type="match status" value="1"/>
</dbReference>
<dbReference type="STRING" id="41047.A0A397GB64"/>
<dbReference type="PANTHER" id="PTHR24148:SF78">
    <property type="entry name" value="HETEROKARYON INCOMPATIBILITY DOMAIN-CONTAINING PROTEIN"/>
    <property type="match status" value="1"/>
</dbReference>
<dbReference type="PANTHER" id="PTHR24148">
    <property type="entry name" value="ANKYRIN REPEAT DOMAIN-CONTAINING PROTEIN 39 HOMOLOG-RELATED"/>
    <property type="match status" value="1"/>
</dbReference>
<dbReference type="InterPro" id="IPR052895">
    <property type="entry name" value="HetReg/Transcr_Mod"/>
</dbReference>
<dbReference type="Pfam" id="PF23397">
    <property type="entry name" value="DUF7104"/>
    <property type="match status" value="4"/>
</dbReference>
<feature type="domain" description="Heterokaryon incompatibility" evidence="1">
    <location>
        <begin position="16"/>
        <end position="136"/>
    </location>
</feature>
<sequence>MPRSNAFSSTMTYQKEVLVTLNGHTFSVTENLYTALLYLQNRQLERTIRIDALCINQYDAAEKSKQIPLIRTIYAKAAHVVVWLGEGTEDGGKALEGIRFLAGKDTYSKAVCETHRYACLKLLQREWFRRVWVLQEVGVAQSIYIMCGYVQLSGHIFCEGLNKLELPLNLLKKVGPVICLIKDAPFRPKFETNSRGAFSLGRLIGMYRDYRASQPHDKIYALLGLSADVDSADLQPNYGIAWHQLLKVATSHIFPKSSIQTWEGTESAVIKSKGWILGHIHSVAQDITGFGQRITLLLNDTAESLGYREIWQSEWVVETCAELIKDGDIVCLLQGRSEPSIIRLCNDHFTVITPSVQPQQRNQTEGLKPALQIRRDIPGLHDILLTLRLRLVEGGLESNIPLGLMDMAPEYRETHTESELRLNHIALVVVGIAAKARNQNPKSRGLENILGQSGTCNPVIEVLKVAAANPGSYGDRIIQILLHQRHESLAVSEGVVKAAAGDPEDCGHETLRLLFQQRGESLPVSEEVVMAAAGNPGDCGHKTLRLLFQQRGESLPVSEDVVKAAAGNTGYYGPRIMEVLFQHRGEDLPVSEDVVKAAAENTGFHELEITEVLFRHWKESLPVLPVAEKPRHCSG</sequence>
<reference evidence="2" key="1">
    <citation type="submission" date="2018-08" db="EMBL/GenBank/DDBJ databases">
        <title>Draft genome sequence of azole-resistant Aspergillus thermomutatus (Neosartorya pseudofischeri) strain HMR AF 39, isolated from a human nasal aspirate.</title>
        <authorList>
            <person name="Parent-Michaud M."/>
            <person name="Dufresne P.J."/>
            <person name="Fournier E."/>
            <person name="Martineau C."/>
            <person name="Moreira S."/>
            <person name="Perkins V."/>
            <person name="De Repentigny L."/>
            <person name="Dufresne S.F."/>
        </authorList>
    </citation>
    <scope>NUCLEOTIDE SEQUENCE [LARGE SCALE GENOMIC DNA]</scope>
    <source>
        <strain evidence="2">HMR AF 39</strain>
    </source>
</reference>
<keyword evidence="3" id="KW-1185">Reference proteome</keyword>
<dbReference type="Proteomes" id="UP000215305">
    <property type="component" value="Unassembled WGS sequence"/>
</dbReference>
<dbReference type="RefSeq" id="XP_026610687.1">
    <property type="nucleotide sequence ID" value="XM_026755324.1"/>
</dbReference>
<protein>
    <recommendedName>
        <fullName evidence="1">Heterokaryon incompatibility domain-containing protein</fullName>
    </recommendedName>
</protein>
<accession>A0A397GB64</accession>
<organism evidence="2 3">
    <name type="scientific">Aspergillus thermomutatus</name>
    <name type="common">Neosartorya pseudofischeri</name>
    <dbReference type="NCBI Taxonomy" id="41047"/>
    <lineage>
        <taxon>Eukaryota</taxon>
        <taxon>Fungi</taxon>
        <taxon>Dikarya</taxon>
        <taxon>Ascomycota</taxon>
        <taxon>Pezizomycotina</taxon>
        <taxon>Eurotiomycetes</taxon>
        <taxon>Eurotiomycetidae</taxon>
        <taxon>Eurotiales</taxon>
        <taxon>Aspergillaceae</taxon>
        <taxon>Aspergillus</taxon>
        <taxon>Aspergillus subgen. Fumigati</taxon>
    </lineage>
</organism>
<comment type="caution">
    <text evidence="2">The sequence shown here is derived from an EMBL/GenBank/DDBJ whole genome shotgun (WGS) entry which is preliminary data.</text>
</comment>
<gene>
    <name evidence="2" type="ORF">CDV56_101705</name>
</gene>
<dbReference type="GeneID" id="38123679"/>
<evidence type="ECO:0000313" key="3">
    <source>
        <dbReference type="Proteomes" id="UP000215305"/>
    </source>
</evidence>
<proteinExistence type="predicted"/>
<dbReference type="AlphaFoldDB" id="A0A397GB64"/>
<evidence type="ECO:0000259" key="1">
    <source>
        <dbReference type="Pfam" id="PF06985"/>
    </source>
</evidence>
<evidence type="ECO:0000313" key="2">
    <source>
        <dbReference type="EMBL" id="RHZ45340.1"/>
    </source>
</evidence>